<feature type="binding site" evidence="8">
    <location>
        <position position="259"/>
    </location>
    <ligand>
        <name>Mn(2+)</name>
        <dbReference type="ChEBI" id="CHEBI:29035"/>
        <label>2</label>
    </ligand>
</feature>
<evidence type="ECO:0000313" key="10">
    <source>
        <dbReference type="EMBL" id="CDZ99148.1"/>
    </source>
</evidence>
<feature type="binding site" evidence="8">
    <location>
        <position position="341"/>
    </location>
    <ligand>
        <name>Mn(2+)</name>
        <dbReference type="ChEBI" id="CHEBI:29035"/>
        <label>1</label>
    </ligand>
</feature>
<feature type="binding site" evidence="8">
    <location>
        <position position="282"/>
    </location>
    <ligand>
        <name>Mn(2+)</name>
        <dbReference type="ChEBI" id="CHEBI:29035"/>
        <label>2</label>
    </ligand>
</feature>
<dbReference type="Gene3D" id="3.40.220.10">
    <property type="entry name" value="Leucine Aminopeptidase, subunit E, domain 1"/>
    <property type="match status" value="1"/>
</dbReference>
<dbReference type="eggNOG" id="COG0260">
    <property type="taxonomic scope" value="Bacteria"/>
</dbReference>
<feature type="binding site" evidence="8">
    <location>
        <position position="264"/>
    </location>
    <ligand>
        <name>Mn(2+)</name>
        <dbReference type="ChEBI" id="CHEBI:29035"/>
        <label>1</label>
    </ligand>
</feature>
<dbReference type="InterPro" id="IPR023042">
    <property type="entry name" value="Peptidase_M17_leu_NH2_pept"/>
</dbReference>
<dbReference type="Pfam" id="PF00883">
    <property type="entry name" value="Peptidase_M17"/>
    <property type="match status" value="1"/>
</dbReference>
<evidence type="ECO:0000256" key="6">
    <source>
        <dbReference type="ARBA" id="ARBA00022801"/>
    </source>
</evidence>
<feature type="binding site" evidence="8">
    <location>
        <position position="343"/>
    </location>
    <ligand>
        <name>Mn(2+)</name>
        <dbReference type="ChEBI" id="CHEBI:29035"/>
        <label>2</label>
    </ligand>
</feature>
<protein>
    <recommendedName>
        <fullName evidence="8">Probable cytosol aminopeptidase</fullName>
        <ecNumber evidence="8">3.4.11.1</ecNumber>
    </recommendedName>
    <alternativeName>
        <fullName evidence="8">Leucine aminopeptidase</fullName>
        <shortName evidence="8">LAP</shortName>
        <ecNumber evidence="8">3.4.11.10</ecNumber>
    </alternativeName>
    <alternativeName>
        <fullName evidence="8">Leucyl aminopeptidase</fullName>
    </alternativeName>
</protein>
<comment type="catalytic activity">
    <reaction evidence="1 8">
        <text>Release of an N-terminal amino acid, Xaa-|-Yaa-, in which Xaa is preferably Leu, but may be other amino acids including Pro although not Arg or Lys, and Yaa may be Pro. Amino acid amides and methyl esters are also readily hydrolyzed, but rates on arylamides are exceedingly low.</text>
        <dbReference type="EC" id="3.4.11.1"/>
    </reaction>
</comment>
<dbReference type="OrthoDB" id="9809354at2"/>
<dbReference type="Proteomes" id="UP000044136">
    <property type="component" value="Unassembled WGS sequence"/>
</dbReference>
<keyword evidence="11" id="KW-1185">Reference proteome</keyword>
<dbReference type="SUPFAM" id="SSF52949">
    <property type="entry name" value="Macro domain-like"/>
    <property type="match status" value="1"/>
</dbReference>
<dbReference type="STRING" id="1461582.BN1048_00271"/>
<organism evidence="10 11">
    <name type="scientific">Jeotgalicoccus saudimassiliensis</name>
    <dbReference type="NCBI Taxonomy" id="1461582"/>
    <lineage>
        <taxon>Bacteria</taxon>
        <taxon>Bacillati</taxon>
        <taxon>Bacillota</taxon>
        <taxon>Bacilli</taxon>
        <taxon>Bacillales</taxon>
        <taxon>Staphylococcaceae</taxon>
        <taxon>Jeotgalicoccus</taxon>
    </lineage>
</organism>
<evidence type="ECO:0000259" key="9">
    <source>
        <dbReference type="PROSITE" id="PS00631"/>
    </source>
</evidence>
<dbReference type="InterPro" id="IPR043472">
    <property type="entry name" value="Macro_dom-like"/>
</dbReference>
<comment type="function">
    <text evidence="7 8">Presumably involved in the processing and regular turnover of intracellular proteins. Catalyzes the removal of unsubstituted N-terminal amino acids from various peptides.</text>
</comment>
<evidence type="ECO:0000256" key="7">
    <source>
        <dbReference type="ARBA" id="ARBA00049972"/>
    </source>
</evidence>
<comment type="catalytic activity">
    <reaction evidence="2 8">
        <text>Release of an N-terminal amino acid, preferentially leucine, but not glutamic or aspartic acids.</text>
        <dbReference type="EC" id="3.4.11.10"/>
    </reaction>
</comment>
<keyword evidence="8" id="KW-0963">Cytoplasm</keyword>
<dbReference type="EMBL" id="CCSE01000001">
    <property type="protein sequence ID" value="CDZ99148.1"/>
    <property type="molecule type" value="Genomic_DNA"/>
</dbReference>
<evidence type="ECO:0000256" key="8">
    <source>
        <dbReference type="HAMAP-Rule" id="MF_00181"/>
    </source>
</evidence>
<dbReference type="EC" id="3.4.11.10" evidence="8"/>
<dbReference type="PROSITE" id="PS00631">
    <property type="entry name" value="CYTOSOL_AP"/>
    <property type="match status" value="1"/>
</dbReference>
<dbReference type="Pfam" id="PF02789">
    <property type="entry name" value="Peptidase_M17_N"/>
    <property type="match status" value="1"/>
</dbReference>
<dbReference type="InterPro" id="IPR000819">
    <property type="entry name" value="Peptidase_M17_C"/>
</dbReference>
<sequence>MNIKFEEKYIADEAAIVIGLPENIKELKNFDELDTLLNGLTEEIISANVLSDKYGKVTTTGVTIQRQYRKVIAVGLGDSSELTALKVQKAVGKLFQFMAGEKDTEIQIILDTFSFEPEDVADAVGMMSAVSSHKLTGYDSSDKKQFHDELDITLVTKADVKSAYEHGASLGSSITLARDFATMPPNMLYPESFADQLAVHFKDRPHVKGEVKDFDTLIQEGFGLLAAVGKASVRKPRLVTIEYKHPDATDDAPIALIGKGITYDSGGYSLKSRNGMRSMKYDMSGAANVVGMMDAITKLELPVHAVAVLALAENMVDGNGMRPDDVYKSLSGKTVEVSNTDAEGRLVLADAVYYAATKFSPKIMMDFATLTGAVIQAIGENRTGVFTNQGRKFINNLLISSKVTGEDIWHLPMSEQEDERVKKSDIADLLNADFKPGGASFAAAFINQFTEGTPWVHFDIAGTSNTSRSTPFAKKGSTGVMIRTILDLIESGTLYE</sequence>
<dbReference type="EC" id="3.4.11.1" evidence="8"/>
<feature type="binding site" evidence="8">
    <location>
        <position position="264"/>
    </location>
    <ligand>
        <name>Mn(2+)</name>
        <dbReference type="ChEBI" id="CHEBI:29035"/>
        <label>2</label>
    </ligand>
</feature>
<dbReference type="PANTHER" id="PTHR11963:SF23">
    <property type="entry name" value="CYTOSOL AMINOPEPTIDASE"/>
    <property type="match status" value="1"/>
</dbReference>
<keyword evidence="5 8" id="KW-0645">Protease</keyword>
<dbReference type="SUPFAM" id="SSF53187">
    <property type="entry name" value="Zn-dependent exopeptidases"/>
    <property type="match status" value="1"/>
</dbReference>
<feature type="domain" description="Cytosol aminopeptidase" evidence="9">
    <location>
        <begin position="339"/>
        <end position="346"/>
    </location>
</feature>
<gene>
    <name evidence="10" type="primary">pepA_1</name>
    <name evidence="8" type="synonym">pepA</name>
    <name evidence="10" type="ORF">BN1048_00271</name>
</gene>
<comment type="similarity">
    <text evidence="3 8">Belongs to the peptidase M17 family.</text>
</comment>
<reference evidence="10 11" key="1">
    <citation type="submission" date="2014-07" db="EMBL/GenBank/DDBJ databases">
        <authorList>
            <person name="Urmite Genomes Urmite Genomes"/>
        </authorList>
    </citation>
    <scope>NUCLEOTIDE SEQUENCE [LARGE SCALE GENOMIC DNA]</scope>
    <source>
        <strain evidence="10 11">13MG44_air</strain>
    </source>
</reference>
<evidence type="ECO:0000256" key="2">
    <source>
        <dbReference type="ARBA" id="ARBA00000967"/>
    </source>
</evidence>
<feature type="active site" evidence="8">
    <location>
        <position position="271"/>
    </location>
</feature>
<keyword evidence="8" id="KW-0479">Metal-binding</keyword>
<dbReference type="PANTHER" id="PTHR11963">
    <property type="entry name" value="LEUCINE AMINOPEPTIDASE-RELATED"/>
    <property type="match status" value="1"/>
</dbReference>
<feature type="binding site" evidence="8">
    <location>
        <position position="343"/>
    </location>
    <ligand>
        <name>Mn(2+)</name>
        <dbReference type="ChEBI" id="CHEBI:29035"/>
        <label>1</label>
    </ligand>
</feature>
<dbReference type="GO" id="GO:0070006">
    <property type="term" value="F:metalloaminopeptidase activity"/>
    <property type="evidence" value="ECO:0007669"/>
    <property type="project" value="InterPro"/>
</dbReference>
<dbReference type="InterPro" id="IPR008283">
    <property type="entry name" value="Peptidase_M17_N"/>
</dbReference>
<dbReference type="HAMAP" id="MF_00181">
    <property type="entry name" value="Cytosol_peptidase_M17"/>
    <property type="match status" value="1"/>
</dbReference>
<evidence type="ECO:0000256" key="5">
    <source>
        <dbReference type="ARBA" id="ARBA00022670"/>
    </source>
</evidence>
<accession>A0A078LVF3</accession>
<dbReference type="Gene3D" id="3.40.630.10">
    <property type="entry name" value="Zn peptidases"/>
    <property type="match status" value="1"/>
</dbReference>
<keyword evidence="6 8" id="KW-0378">Hydrolase</keyword>
<dbReference type="PRINTS" id="PR00481">
    <property type="entry name" value="LAMNOPPTDASE"/>
</dbReference>
<dbReference type="RefSeq" id="WP_052108718.1">
    <property type="nucleotide sequence ID" value="NZ_CCSE01000001.1"/>
</dbReference>
<dbReference type="GO" id="GO:0005737">
    <property type="term" value="C:cytoplasm"/>
    <property type="evidence" value="ECO:0007669"/>
    <property type="project" value="UniProtKB-SubCell"/>
</dbReference>
<evidence type="ECO:0000313" key="11">
    <source>
        <dbReference type="Proteomes" id="UP000044136"/>
    </source>
</evidence>
<dbReference type="GO" id="GO:0006508">
    <property type="term" value="P:proteolysis"/>
    <property type="evidence" value="ECO:0007669"/>
    <property type="project" value="UniProtKB-KW"/>
</dbReference>
<keyword evidence="4 8" id="KW-0031">Aminopeptidase</keyword>
<keyword evidence="8" id="KW-0464">Manganese</keyword>
<name>A0A078LVF3_9STAP</name>
<dbReference type="HOGENOM" id="CLU_013734_2_2_9"/>
<dbReference type="CDD" id="cd00433">
    <property type="entry name" value="Peptidase_M17"/>
    <property type="match status" value="1"/>
</dbReference>
<feature type="active site" evidence="8">
    <location>
        <position position="345"/>
    </location>
</feature>
<evidence type="ECO:0000256" key="3">
    <source>
        <dbReference type="ARBA" id="ARBA00009528"/>
    </source>
</evidence>
<proteinExistence type="inferred from homology"/>
<comment type="cofactor">
    <cofactor evidence="8">
        <name>Mn(2+)</name>
        <dbReference type="ChEBI" id="CHEBI:29035"/>
    </cofactor>
    <text evidence="8">Binds 2 manganese ions per subunit.</text>
</comment>
<evidence type="ECO:0000256" key="4">
    <source>
        <dbReference type="ARBA" id="ARBA00022438"/>
    </source>
</evidence>
<dbReference type="GO" id="GO:0030145">
    <property type="term" value="F:manganese ion binding"/>
    <property type="evidence" value="ECO:0007669"/>
    <property type="project" value="UniProtKB-UniRule"/>
</dbReference>
<dbReference type="AlphaFoldDB" id="A0A078LVF3"/>
<evidence type="ECO:0000256" key="1">
    <source>
        <dbReference type="ARBA" id="ARBA00000135"/>
    </source>
</evidence>
<comment type="subcellular location">
    <subcellularLocation>
        <location evidence="8">Cytoplasm</location>
    </subcellularLocation>
</comment>
<dbReference type="InterPro" id="IPR011356">
    <property type="entry name" value="Leucine_aapep/pepB"/>
</dbReference>